<keyword evidence="3" id="KW-1185">Reference proteome</keyword>
<organism evidence="2 3">
    <name type="scientific">Nitrospira lenta</name>
    <dbReference type="NCBI Taxonomy" id="1436998"/>
    <lineage>
        <taxon>Bacteria</taxon>
        <taxon>Pseudomonadati</taxon>
        <taxon>Nitrospirota</taxon>
        <taxon>Nitrospiria</taxon>
        <taxon>Nitrospirales</taxon>
        <taxon>Nitrospiraceae</taxon>
        <taxon>Nitrospira</taxon>
    </lineage>
</organism>
<keyword evidence="1" id="KW-0732">Signal</keyword>
<evidence type="ECO:0000313" key="3">
    <source>
        <dbReference type="Proteomes" id="UP000248168"/>
    </source>
</evidence>
<dbReference type="RefSeq" id="WP_121988168.1">
    <property type="nucleotide sequence ID" value="NZ_OUNR01000001.1"/>
</dbReference>
<evidence type="ECO:0000313" key="2">
    <source>
        <dbReference type="EMBL" id="SPP63671.1"/>
    </source>
</evidence>
<dbReference type="Proteomes" id="UP000248168">
    <property type="component" value="Unassembled WGS sequence"/>
</dbReference>
<protein>
    <submittedName>
        <fullName evidence="2">Uncharacterized protein</fullName>
    </submittedName>
</protein>
<feature type="chain" id="PRO_5016287019" evidence="1">
    <location>
        <begin position="25"/>
        <end position="171"/>
    </location>
</feature>
<name>A0A330L1M8_9BACT</name>
<gene>
    <name evidence="2" type="ORF">NITLEN_10757</name>
</gene>
<dbReference type="InParanoid" id="A0A330L1M8"/>
<dbReference type="OrthoDB" id="9793851at2"/>
<dbReference type="AlphaFoldDB" id="A0A330L1M8"/>
<feature type="signal peptide" evidence="1">
    <location>
        <begin position="1"/>
        <end position="24"/>
    </location>
</feature>
<reference evidence="3" key="1">
    <citation type="submission" date="2018-04" db="EMBL/GenBank/DDBJ databases">
        <authorList>
            <person name="Lucker S."/>
            <person name="Sakoula D."/>
        </authorList>
    </citation>
    <scope>NUCLEOTIDE SEQUENCE [LARGE SCALE GENOMIC DNA]</scope>
</reference>
<evidence type="ECO:0000256" key="1">
    <source>
        <dbReference type="SAM" id="SignalP"/>
    </source>
</evidence>
<sequence>MNRFPLCVATLLLGLLLPSGLTLAVPILNDPNGFEGLPWESTLTEGDQFTKVEEAGRLLSYELKAGHPTLGTIPVEVLRYTTFDGKFGRVLVRYQGKDTHEQILAYLQTQYGPLDRTPGQITVGPIRVYAWHGFDTEITLRYESRIERGVIFFESRILREKLSEGNSGTVF</sequence>
<accession>A0A330L1M8</accession>
<proteinExistence type="predicted"/>
<dbReference type="EMBL" id="OUNR01000001">
    <property type="protein sequence ID" value="SPP63671.1"/>
    <property type="molecule type" value="Genomic_DNA"/>
</dbReference>